<protein>
    <recommendedName>
        <fullName evidence="4">Tc1-like transposase DDE domain-containing protein</fullName>
    </recommendedName>
</protein>
<dbReference type="Gene3D" id="3.30.420.10">
    <property type="entry name" value="Ribonuclease H-like superfamily/Ribonuclease H"/>
    <property type="match status" value="1"/>
</dbReference>
<evidence type="ECO:0000313" key="2">
    <source>
        <dbReference type="EMBL" id="CAB0035218.1"/>
    </source>
</evidence>
<evidence type="ECO:0000256" key="1">
    <source>
        <dbReference type="SAM" id="MobiDB-lite"/>
    </source>
</evidence>
<reference evidence="2 3" key="1">
    <citation type="submission" date="2020-02" db="EMBL/GenBank/DDBJ databases">
        <authorList>
            <person name="Ferguson B K."/>
        </authorList>
    </citation>
    <scope>NUCLEOTIDE SEQUENCE [LARGE SCALE GENOMIC DNA]</scope>
</reference>
<evidence type="ECO:0000313" key="3">
    <source>
        <dbReference type="Proteomes" id="UP000479190"/>
    </source>
</evidence>
<proteinExistence type="predicted"/>
<feature type="region of interest" description="Disordered" evidence="1">
    <location>
        <begin position="29"/>
        <end position="160"/>
    </location>
</feature>
<gene>
    <name evidence="2" type="ORF">TBRA_LOCUS7115</name>
</gene>
<dbReference type="AlphaFoldDB" id="A0A6H5IE49"/>
<feature type="compositionally biased region" description="Basic residues" evidence="1">
    <location>
        <begin position="31"/>
        <end position="57"/>
    </location>
</feature>
<dbReference type="Proteomes" id="UP000479190">
    <property type="component" value="Unassembled WGS sequence"/>
</dbReference>
<organism evidence="2 3">
    <name type="scientific">Trichogramma brassicae</name>
    <dbReference type="NCBI Taxonomy" id="86971"/>
    <lineage>
        <taxon>Eukaryota</taxon>
        <taxon>Metazoa</taxon>
        <taxon>Ecdysozoa</taxon>
        <taxon>Arthropoda</taxon>
        <taxon>Hexapoda</taxon>
        <taxon>Insecta</taxon>
        <taxon>Pterygota</taxon>
        <taxon>Neoptera</taxon>
        <taxon>Endopterygota</taxon>
        <taxon>Hymenoptera</taxon>
        <taxon>Apocrita</taxon>
        <taxon>Proctotrupomorpha</taxon>
        <taxon>Chalcidoidea</taxon>
        <taxon>Trichogrammatidae</taxon>
        <taxon>Trichogramma</taxon>
    </lineage>
</organism>
<dbReference type="InterPro" id="IPR036397">
    <property type="entry name" value="RNaseH_sf"/>
</dbReference>
<accession>A0A6H5IE49</accession>
<feature type="compositionally biased region" description="Basic and acidic residues" evidence="1">
    <location>
        <begin position="90"/>
        <end position="116"/>
    </location>
</feature>
<dbReference type="OrthoDB" id="9996331at2759"/>
<dbReference type="GO" id="GO:0003676">
    <property type="term" value="F:nucleic acid binding"/>
    <property type="evidence" value="ECO:0007669"/>
    <property type="project" value="InterPro"/>
</dbReference>
<name>A0A6H5IE49_9HYME</name>
<dbReference type="EMBL" id="CADCXV010000775">
    <property type="protein sequence ID" value="CAB0035218.1"/>
    <property type="molecule type" value="Genomic_DNA"/>
</dbReference>
<sequence length="347" mass="41283">PVREGILGSVREGILGCTESYYGIEWGRYSRSPRRRSSRNRTRSRSRYSGRSSGRRSYRYESEERSRERDRHRRRHRHRSRSRSSSRGYYEYDRDNRRESYDNYSRRREERIETTRSRTRSRSKSEVSYTPPRRNSKRDQNESKNSEKEQSKSDSSDKLVEDSGIISHNIAHPRGRIIIACQWCTRKYSCSWCSCKSTENCKFVNRFVNKINYMNCMKKNIYLPRSWSGRATKCFFGWVCGYTPGALVPVDRKLNSDGYLDLLEDVFVPTINQVFGNQCTINVIEDNSAIHPTHIVRNWWRDQPRFNRLELPPRSPEINIIEVVNIRMYGLKWSGNGDRPWRPMKLN</sequence>
<keyword evidence="3" id="KW-1185">Reference proteome</keyword>
<feature type="compositionally biased region" description="Basic and acidic residues" evidence="1">
    <location>
        <begin position="58"/>
        <end position="69"/>
    </location>
</feature>
<feature type="compositionally biased region" description="Basic and acidic residues" evidence="1">
    <location>
        <begin position="137"/>
        <end position="160"/>
    </location>
</feature>
<feature type="non-terminal residue" evidence="2">
    <location>
        <position position="1"/>
    </location>
</feature>
<evidence type="ECO:0008006" key="4">
    <source>
        <dbReference type="Google" id="ProtNLM"/>
    </source>
</evidence>
<feature type="compositionally biased region" description="Basic residues" evidence="1">
    <location>
        <begin position="70"/>
        <end position="84"/>
    </location>
</feature>